<dbReference type="Proteomes" id="UP000238356">
    <property type="component" value="Unassembled WGS sequence"/>
</dbReference>
<evidence type="ECO:0000313" key="3">
    <source>
        <dbReference type="Proteomes" id="UP000238356"/>
    </source>
</evidence>
<organism evidence="2 3">
    <name type="scientific">Nocardia nova</name>
    <dbReference type="NCBI Taxonomy" id="37330"/>
    <lineage>
        <taxon>Bacteria</taxon>
        <taxon>Bacillati</taxon>
        <taxon>Actinomycetota</taxon>
        <taxon>Actinomycetes</taxon>
        <taxon>Mycobacteriales</taxon>
        <taxon>Nocardiaceae</taxon>
        <taxon>Nocardia</taxon>
    </lineage>
</organism>
<dbReference type="PANTHER" id="PTHR33336:SF15">
    <property type="entry name" value="ABM DOMAIN-CONTAINING PROTEIN"/>
    <property type="match status" value="1"/>
</dbReference>
<dbReference type="GeneID" id="66719514"/>
<dbReference type="GO" id="GO:0004497">
    <property type="term" value="F:monooxygenase activity"/>
    <property type="evidence" value="ECO:0007669"/>
    <property type="project" value="UniProtKB-KW"/>
</dbReference>
<feature type="domain" description="ABM" evidence="1">
    <location>
        <begin position="2"/>
        <end position="87"/>
    </location>
</feature>
<gene>
    <name evidence="2" type="ORF">C5F51_16270</name>
</gene>
<sequence length="101" mass="10845">MPVIVATITPKPDKFDEVAELLTRLIPEVHNEDGCELYALHRGKDRFVFIEKWRDMAALGAHGAGPSLKALNEGLEGLVTGSLDVQVLEAVPAGDPDKGAL</sequence>
<protein>
    <submittedName>
        <fullName evidence="2">Antibiotic biosynthesis monooxygenase</fullName>
    </submittedName>
</protein>
<dbReference type="SUPFAM" id="SSF54909">
    <property type="entry name" value="Dimeric alpha+beta barrel"/>
    <property type="match status" value="1"/>
</dbReference>
<name>A0A2S6A5G4_9NOCA</name>
<keyword evidence="2" id="KW-0503">Monooxygenase</keyword>
<comment type="caution">
    <text evidence="2">The sequence shown here is derived from an EMBL/GenBank/DDBJ whole genome shotgun (WGS) entry which is preliminary data.</text>
</comment>
<keyword evidence="3" id="KW-1185">Reference proteome</keyword>
<accession>A0A2S6A5G4</accession>
<proteinExistence type="predicted"/>
<dbReference type="InterPro" id="IPR050744">
    <property type="entry name" value="AI-2_Isomerase_LsrG"/>
</dbReference>
<dbReference type="PROSITE" id="PS51725">
    <property type="entry name" value="ABM"/>
    <property type="match status" value="1"/>
</dbReference>
<dbReference type="EMBL" id="PSZD01000009">
    <property type="protein sequence ID" value="PPJ27600.1"/>
    <property type="molecule type" value="Genomic_DNA"/>
</dbReference>
<dbReference type="Pfam" id="PF03992">
    <property type="entry name" value="ABM"/>
    <property type="match status" value="1"/>
</dbReference>
<dbReference type="InterPro" id="IPR007138">
    <property type="entry name" value="ABM_dom"/>
</dbReference>
<dbReference type="AlphaFoldDB" id="A0A2S6A5G4"/>
<evidence type="ECO:0000313" key="2">
    <source>
        <dbReference type="EMBL" id="PPJ27600.1"/>
    </source>
</evidence>
<evidence type="ECO:0000259" key="1">
    <source>
        <dbReference type="PROSITE" id="PS51725"/>
    </source>
</evidence>
<dbReference type="InterPro" id="IPR011008">
    <property type="entry name" value="Dimeric_a/b-barrel"/>
</dbReference>
<dbReference type="Gene3D" id="3.30.70.100">
    <property type="match status" value="1"/>
</dbReference>
<dbReference type="RefSeq" id="WP_063015805.1">
    <property type="nucleotide sequence ID" value="NZ_JADLQW010000011.1"/>
</dbReference>
<dbReference type="PANTHER" id="PTHR33336">
    <property type="entry name" value="QUINOL MONOOXYGENASE YGIN-RELATED"/>
    <property type="match status" value="1"/>
</dbReference>
<reference evidence="2 3" key="1">
    <citation type="submission" date="2018-02" db="EMBL/GenBank/DDBJ databases">
        <title>8 Nocardia nova and 1 Nocardia cyriacigeorgica strain used for evolution to TMP-SMX.</title>
        <authorList>
            <person name="Mehta H."/>
            <person name="Weng J."/>
            <person name="Shamoo Y."/>
        </authorList>
    </citation>
    <scope>NUCLEOTIDE SEQUENCE [LARGE SCALE GENOMIC DNA]</scope>
    <source>
        <strain evidence="2 3">BAA2227</strain>
    </source>
</reference>
<keyword evidence="2" id="KW-0560">Oxidoreductase</keyword>